<dbReference type="InterPro" id="IPR049751">
    <property type="entry name" value="TraI/MobA_relaxases"/>
</dbReference>
<proteinExistence type="predicted"/>
<dbReference type="RefSeq" id="WP_012856564.1">
    <property type="nucleotide sequence ID" value="NC_013512.1"/>
</dbReference>
<protein>
    <submittedName>
        <fullName evidence="5">Relaxase/mobilization nuclease family protein</fullName>
    </submittedName>
</protein>
<dbReference type="InterPro" id="IPR040677">
    <property type="entry name" value="LPD7"/>
</dbReference>
<reference evidence="6" key="1">
    <citation type="submission" date="2009-11" db="EMBL/GenBank/DDBJ databases">
        <title>The complete genome of Sulfurospirillum deleyianum DSM 6946.</title>
        <authorList>
            <consortium name="US DOE Joint Genome Institute (JGI-PGF)"/>
            <person name="Lucas S."/>
            <person name="Copeland A."/>
            <person name="Lapidus A."/>
            <person name="Glavina del Rio T."/>
            <person name="Dalin E."/>
            <person name="Tice H."/>
            <person name="Bruce D."/>
            <person name="Goodwin L."/>
            <person name="Pitluck S."/>
            <person name="Kyrpides N."/>
            <person name="Mavromatis K."/>
            <person name="Ivanova N."/>
            <person name="Ovchinnikova G."/>
            <person name="Munk A.C."/>
            <person name="Lu M."/>
            <person name="Brettin T."/>
            <person name="Detter J.C."/>
            <person name="Han C."/>
            <person name="Tapia R."/>
            <person name="Larimer F."/>
            <person name="Land M."/>
            <person name="Hauser L."/>
            <person name="Markowitz V."/>
            <person name="Cheng J.F."/>
            <person name="Hugenholtz P."/>
            <person name="Woyke T."/>
            <person name="Wu D."/>
            <person name="Aumann P."/>
            <person name="Schneider S."/>
            <person name="Lang E."/>
            <person name="Spring S."/>
            <person name="Klenk H.P."/>
            <person name="Eisen J.A."/>
        </authorList>
    </citation>
    <scope>NUCLEOTIDE SEQUENCE [LARGE SCALE GENOMIC DNA]</scope>
    <source>
        <strain evidence="6">ATCC 51133 / DSM 6946 / 5175</strain>
    </source>
</reference>
<dbReference type="Pfam" id="PF22863">
    <property type="entry name" value="TraI_middle"/>
    <property type="match status" value="1"/>
</dbReference>
<dbReference type="OrthoDB" id="5359237at2"/>
<dbReference type="InterPro" id="IPR054462">
    <property type="entry name" value="TraI_M"/>
</dbReference>
<dbReference type="STRING" id="525898.Sdel_0766"/>
<sequence length="521" mass="60055">MIVKKIAKMKKAGQGSFSGLADYLIDVKHEGEKVMGHHFSNCNFENDFSLNIKEIHCTQQVNTTAKSDTTYHLIVAFQEDENPSLEIMQSIEDELVKTVGFEYHQRLSVIHDNTNNLHMHIAINRIDTQNFTCKKEMLGDIRMLQEKAAELEEKYGLKKTNHVPQNRDPVKIKDKEIHTGVKSFLTWIKESALQEIKDVIKDENASLETLQKSFNKYNLELRERGAGLVISDKSRALYVKASDVDRDLSKNNLIKRFGTFTKISIDEPIMTQFGTKSSSLWAEYKTIMHERQTSQKELLDQYSHKSKTAFTELKNDYAERRALVKSDPKLNPYVKREVYRLLNGEQAKAFKELKIMLNEERATISQKNRYQTYTDFLIDKVAIGNVDAVKTLHRKAIDDPNVNALILQDETKESLFLHILPGQKPHVSKSGSIFYKIDGGKIIDTGRTLKLVYEKSETAFREFMDLAKIKFGTMNTLLIQGNTEFKNMVYVLNESMKLGLKLPKQYQKIDYEKSEKKGMEL</sequence>
<keyword evidence="1" id="KW-0175">Coiled coil</keyword>
<dbReference type="Proteomes" id="UP000002222">
    <property type="component" value="Chromosome"/>
</dbReference>
<dbReference type="eggNOG" id="COG3843">
    <property type="taxonomic scope" value="Bacteria"/>
</dbReference>
<evidence type="ECO:0000259" key="2">
    <source>
        <dbReference type="Pfam" id="PF03432"/>
    </source>
</evidence>
<dbReference type="InterPro" id="IPR005094">
    <property type="entry name" value="Endonuclease_MobA/VirD2"/>
</dbReference>
<dbReference type="Pfam" id="PF18821">
    <property type="entry name" value="LPD7"/>
    <property type="match status" value="1"/>
</dbReference>
<name>D1B129_SULD5</name>
<evidence type="ECO:0000259" key="3">
    <source>
        <dbReference type="Pfam" id="PF18821"/>
    </source>
</evidence>
<gene>
    <name evidence="5" type="ordered locus">Sdel_0766</name>
</gene>
<feature type="domain" description="TraI-like middle" evidence="4">
    <location>
        <begin position="172"/>
        <end position="262"/>
    </location>
</feature>
<keyword evidence="6" id="KW-1185">Reference proteome</keyword>
<evidence type="ECO:0000313" key="5">
    <source>
        <dbReference type="EMBL" id="ACZ11799.1"/>
    </source>
</evidence>
<dbReference type="EMBL" id="CP001816">
    <property type="protein sequence ID" value="ACZ11799.1"/>
    <property type="molecule type" value="Genomic_DNA"/>
</dbReference>
<evidence type="ECO:0000256" key="1">
    <source>
        <dbReference type="SAM" id="Coils"/>
    </source>
</evidence>
<dbReference type="NCBIfam" id="NF041893">
    <property type="entry name" value="TraI_MobP_relax"/>
    <property type="match status" value="1"/>
</dbReference>
<organism evidence="5 6">
    <name type="scientific">Sulfurospirillum deleyianum (strain ATCC 51133 / DSM 6946 / 5175)</name>
    <dbReference type="NCBI Taxonomy" id="525898"/>
    <lineage>
        <taxon>Bacteria</taxon>
        <taxon>Pseudomonadati</taxon>
        <taxon>Campylobacterota</taxon>
        <taxon>Epsilonproteobacteria</taxon>
        <taxon>Campylobacterales</taxon>
        <taxon>Sulfurospirillaceae</taxon>
        <taxon>Sulfurospirillum</taxon>
    </lineage>
</organism>
<feature type="coiled-coil region" evidence="1">
    <location>
        <begin position="134"/>
        <end position="161"/>
    </location>
</feature>
<dbReference type="HOGENOM" id="CLU_022651_1_0_7"/>
<reference evidence="5 6" key="2">
    <citation type="journal article" date="2010" name="Stand. Genomic Sci.">
        <title>Complete genome sequence of Sulfurospirillum deleyianum type strain (5175).</title>
        <authorList>
            <person name="Sikorski J."/>
            <person name="Lapidus A."/>
            <person name="Copeland A."/>
            <person name="Glavina Del Rio T."/>
            <person name="Nolan M."/>
            <person name="Lucas S."/>
            <person name="Chen F."/>
            <person name="Tice H."/>
            <person name="Cheng J.F."/>
            <person name="Saunders E."/>
            <person name="Bruce D."/>
            <person name="Goodwin L."/>
            <person name="Pitluck S."/>
            <person name="Ovchinnikova G."/>
            <person name="Pati A."/>
            <person name="Ivanova N."/>
            <person name="Mavromatis K."/>
            <person name="Chen A."/>
            <person name="Palaniappan K."/>
            <person name="Chain P."/>
            <person name="Land M."/>
            <person name="Hauser L."/>
            <person name="Chang Y.J."/>
            <person name="Jeffries C.D."/>
            <person name="Brettin T."/>
            <person name="Detter J.C."/>
            <person name="Han C."/>
            <person name="Rohde M."/>
            <person name="Lang E."/>
            <person name="Spring S."/>
            <person name="Goker M."/>
            <person name="Bristow J."/>
            <person name="Eisen J.A."/>
            <person name="Markowitz V."/>
            <person name="Hugenholtz P."/>
            <person name="Kyrpides N.C."/>
            <person name="Klenk H.P."/>
        </authorList>
    </citation>
    <scope>NUCLEOTIDE SEQUENCE [LARGE SCALE GENOMIC DNA]</scope>
    <source>
        <strain evidence="6">ATCC 51133 / DSM 6946 / 5175</strain>
    </source>
</reference>
<evidence type="ECO:0000313" key="6">
    <source>
        <dbReference type="Proteomes" id="UP000002222"/>
    </source>
</evidence>
<feature type="domain" description="MobA/VirD2-like nuclease" evidence="2">
    <location>
        <begin position="32"/>
        <end position="157"/>
    </location>
</feature>
<accession>D1B129</accession>
<dbReference type="Pfam" id="PF03432">
    <property type="entry name" value="Relaxase"/>
    <property type="match status" value="1"/>
</dbReference>
<dbReference type="AlphaFoldDB" id="D1B129"/>
<feature type="domain" description="Large polyvalent protein-associated" evidence="3">
    <location>
        <begin position="424"/>
        <end position="501"/>
    </location>
</feature>
<evidence type="ECO:0000259" key="4">
    <source>
        <dbReference type="Pfam" id="PF22863"/>
    </source>
</evidence>
<feature type="coiled-coil region" evidence="1">
    <location>
        <begin position="193"/>
        <end position="220"/>
    </location>
</feature>
<dbReference type="KEGG" id="sdl:Sdel_0766"/>